<comment type="caution">
    <text evidence="2">The sequence shown here is derived from an EMBL/GenBank/DDBJ whole genome shotgun (WGS) entry which is preliminary data.</text>
</comment>
<name>A0A6V7TY72_MELEN</name>
<accession>A0A6V7TY72</accession>
<evidence type="ECO:0000313" key="2">
    <source>
        <dbReference type="EMBL" id="CAD2138882.1"/>
    </source>
</evidence>
<reference evidence="2 3" key="1">
    <citation type="submission" date="2020-08" db="EMBL/GenBank/DDBJ databases">
        <authorList>
            <person name="Koutsovoulos G."/>
            <person name="Danchin GJ E."/>
        </authorList>
    </citation>
    <scope>NUCLEOTIDE SEQUENCE [LARGE SCALE GENOMIC DNA]</scope>
</reference>
<proteinExistence type="predicted"/>
<evidence type="ECO:0000256" key="1">
    <source>
        <dbReference type="SAM" id="Phobius"/>
    </source>
</evidence>
<gene>
    <name evidence="2" type="ORF">MENT_LOCUS5961</name>
</gene>
<evidence type="ECO:0000313" key="3">
    <source>
        <dbReference type="Proteomes" id="UP000580250"/>
    </source>
</evidence>
<dbReference type="EMBL" id="CAJEWN010000022">
    <property type="protein sequence ID" value="CAD2138882.1"/>
    <property type="molecule type" value="Genomic_DNA"/>
</dbReference>
<keyword evidence="1" id="KW-1133">Transmembrane helix</keyword>
<sequence length="48" mass="5890">MYSKDEKIPVMLLFTQRKFHLLLARILLIFNSFFLFNSNNLKPTYYLF</sequence>
<dbReference type="Proteomes" id="UP000580250">
    <property type="component" value="Unassembled WGS sequence"/>
</dbReference>
<organism evidence="2 3">
    <name type="scientific">Meloidogyne enterolobii</name>
    <name type="common">Root-knot nematode worm</name>
    <name type="synonym">Meloidogyne mayaguensis</name>
    <dbReference type="NCBI Taxonomy" id="390850"/>
    <lineage>
        <taxon>Eukaryota</taxon>
        <taxon>Metazoa</taxon>
        <taxon>Ecdysozoa</taxon>
        <taxon>Nematoda</taxon>
        <taxon>Chromadorea</taxon>
        <taxon>Rhabditida</taxon>
        <taxon>Tylenchina</taxon>
        <taxon>Tylenchomorpha</taxon>
        <taxon>Tylenchoidea</taxon>
        <taxon>Meloidogynidae</taxon>
        <taxon>Meloidogyninae</taxon>
        <taxon>Meloidogyne</taxon>
    </lineage>
</organism>
<keyword evidence="1" id="KW-0812">Transmembrane</keyword>
<protein>
    <submittedName>
        <fullName evidence="2">Uncharacterized protein</fullName>
    </submittedName>
</protein>
<feature type="transmembrane region" description="Helical" evidence="1">
    <location>
        <begin position="21"/>
        <end position="38"/>
    </location>
</feature>
<dbReference type="AlphaFoldDB" id="A0A6V7TY72"/>
<keyword evidence="1" id="KW-0472">Membrane</keyword>